<sequence>MGKVLIWFVIIISTVVLYCLMKVKAESDELYEELMRKHFYGRSDDIPASDKTEHLKGCG</sequence>
<proteinExistence type="predicted"/>
<dbReference type="EMBL" id="CYXV01000008">
    <property type="protein sequence ID" value="CUM99756.1"/>
    <property type="molecule type" value="Genomic_DNA"/>
</dbReference>
<dbReference type="OrthoDB" id="2056246at2"/>
<keyword evidence="1" id="KW-1133">Transmembrane helix</keyword>
<dbReference type="RefSeq" id="WP_005360223.1">
    <property type="nucleotide sequence ID" value="NZ_CP173697.1"/>
</dbReference>
<evidence type="ECO:0000313" key="4">
    <source>
        <dbReference type="Proteomes" id="UP000049979"/>
    </source>
</evidence>
<dbReference type="Proteomes" id="UP000049979">
    <property type="component" value="Unassembled WGS sequence"/>
</dbReference>
<evidence type="ECO:0000313" key="3">
    <source>
        <dbReference type="EMBL" id="CUM99756.1"/>
    </source>
</evidence>
<name>A0A0M6X256_9FIRM</name>
<dbReference type="AlphaFoldDB" id="A0A0M6X256"/>
<reference evidence="2" key="1">
    <citation type="submission" date="2015-05" db="EMBL/GenBank/DDBJ databases">
        <authorList>
            <person name="Wang D.B."/>
            <person name="Wang M."/>
        </authorList>
    </citation>
    <scope>NUCLEOTIDE SEQUENCE [LARGE SCALE GENOMIC DNA]</scope>
    <source>
        <strain evidence="2">M72</strain>
    </source>
</reference>
<organism evidence="2 4">
    <name type="scientific">Roseburia faecis</name>
    <dbReference type="NCBI Taxonomy" id="301302"/>
    <lineage>
        <taxon>Bacteria</taxon>
        <taxon>Bacillati</taxon>
        <taxon>Bacillota</taxon>
        <taxon>Clostridia</taxon>
        <taxon>Lachnospirales</taxon>
        <taxon>Lachnospiraceae</taxon>
        <taxon>Roseburia</taxon>
    </lineage>
</organism>
<dbReference type="EMBL" id="CVRR01000093">
    <property type="protein sequence ID" value="CRL43097.1"/>
    <property type="molecule type" value="Genomic_DNA"/>
</dbReference>
<keyword evidence="1" id="KW-0812">Transmembrane</keyword>
<evidence type="ECO:0000256" key="1">
    <source>
        <dbReference type="SAM" id="Phobius"/>
    </source>
</evidence>
<accession>A0A0M6X256</accession>
<reference evidence="4" key="2">
    <citation type="submission" date="2015-05" db="EMBL/GenBank/DDBJ databases">
        <authorList>
            <consortium name="Pathogen Informatics"/>
        </authorList>
    </citation>
    <scope>NUCLEOTIDE SEQUENCE [LARGE SCALE GENOMIC DNA]</scope>
    <source>
        <strain evidence="3 5">2789STDY5608863</strain>
        <strain evidence="4">M72</strain>
    </source>
</reference>
<gene>
    <name evidence="3" type="ORF">ERS852420_02032</name>
    <name evidence="2" type="ORF">M72_18291</name>
</gene>
<dbReference type="Proteomes" id="UP000095495">
    <property type="component" value="Unassembled WGS sequence"/>
</dbReference>
<feature type="transmembrane region" description="Helical" evidence="1">
    <location>
        <begin position="6"/>
        <end position="23"/>
    </location>
</feature>
<keyword evidence="4" id="KW-1185">Reference proteome</keyword>
<evidence type="ECO:0000313" key="5">
    <source>
        <dbReference type="Proteomes" id="UP000095495"/>
    </source>
</evidence>
<keyword evidence="1" id="KW-0472">Membrane</keyword>
<dbReference type="STRING" id="301302.ERS852420_02032"/>
<dbReference type="GeneID" id="61433884"/>
<evidence type="ECO:0000313" key="2">
    <source>
        <dbReference type="EMBL" id="CRL43097.1"/>
    </source>
</evidence>
<protein>
    <submittedName>
        <fullName evidence="2">Uncharacterized protein</fullName>
    </submittedName>
</protein>